<reference evidence="1 2" key="1">
    <citation type="submission" date="2019-02" db="EMBL/GenBank/DDBJ databases">
        <title>Hyunsoonleella sp., isolated from marine sediment.</title>
        <authorList>
            <person name="Liu B.-T."/>
        </authorList>
    </citation>
    <scope>NUCLEOTIDE SEQUENCE [LARGE SCALE GENOMIC DNA]</scope>
    <source>
        <strain evidence="1 2">T58</strain>
    </source>
</reference>
<comment type="caution">
    <text evidence="1">The sequence shown here is derived from an EMBL/GenBank/DDBJ whole genome shotgun (WGS) entry which is preliminary data.</text>
</comment>
<dbReference type="RefSeq" id="WP_130965181.1">
    <property type="nucleotide sequence ID" value="NZ_SIRT01000013.1"/>
</dbReference>
<sequence>MATITEMTKNIILLTLILLTISCKKNKKVNNVKSESQVEISEKEPIKTVIKNESKPHSLIKETKGEKTQKEYSIGNIKIQLNQYKSDGTEFYCKSEIITYKNDKQIDYISFTPEPVGGNYGISVATKFNNHLIFTKHGDYDGRTLIINDKGKIFNVVGGDNYLDEESELLFAIYESDLSGFSVFDLKTDSTLLTMEDIDERPIRFLKNFGNRYFISCINDETDNKSVWEIEIDLERIMQVELNDTDINSENQLKNISDSDVNCVCEK</sequence>
<organism evidence="1 2">
    <name type="scientific">Hyunsoonleella flava</name>
    <dbReference type="NCBI Taxonomy" id="2527939"/>
    <lineage>
        <taxon>Bacteria</taxon>
        <taxon>Pseudomonadati</taxon>
        <taxon>Bacteroidota</taxon>
        <taxon>Flavobacteriia</taxon>
        <taxon>Flavobacteriales</taxon>
        <taxon>Flavobacteriaceae</taxon>
    </lineage>
</organism>
<dbReference type="EMBL" id="SIRT01000013">
    <property type="protein sequence ID" value="TBN00929.1"/>
    <property type="molecule type" value="Genomic_DNA"/>
</dbReference>
<keyword evidence="2" id="KW-1185">Reference proteome</keyword>
<dbReference type="OrthoDB" id="7054664at2"/>
<name>A0A4Q9FBB5_9FLAO</name>
<protein>
    <submittedName>
        <fullName evidence="1">Uncharacterized protein</fullName>
    </submittedName>
</protein>
<gene>
    <name evidence="1" type="ORF">EYD45_13990</name>
</gene>
<evidence type="ECO:0000313" key="1">
    <source>
        <dbReference type="EMBL" id="TBN00929.1"/>
    </source>
</evidence>
<proteinExistence type="predicted"/>
<evidence type="ECO:0000313" key="2">
    <source>
        <dbReference type="Proteomes" id="UP000291142"/>
    </source>
</evidence>
<dbReference type="AlphaFoldDB" id="A0A4Q9FBB5"/>
<dbReference type="Proteomes" id="UP000291142">
    <property type="component" value="Unassembled WGS sequence"/>
</dbReference>
<accession>A0A4Q9FBB5</accession>